<keyword evidence="5" id="KW-0804">Transcription</keyword>
<dbReference type="GO" id="GO:0006352">
    <property type="term" value="P:DNA-templated transcription initiation"/>
    <property type="evidence" value="ECO:0007669"/>
    <property type="project" value="InterPro"/>
</dbReference>
<dbReference type="PANTHER" id="PTHR43133">
    <property type="entry name" value="RNA POLYMERASE ECF-TYPE SIGMA FACTO"/>
    <property type="match status" value="1"/>
</dbReference>
<name>A0A6G7XFB8_9MICO</name>
<dbReference type="InterPro" id="IPR007627">
    <property type="entry name" value="RNA_pol_sigma70_r2"/>
</dbReference>
<protein>
    <submittedName>
        <fullName evidence="9">Sigma-70 family RNA polymerase sigma factor</fullName>
    </submittedName>
</protein>
<evidence type="ECO:0000259" key="8">
    <source>
        <dbReference type="Pfam" id="PF04545"/>
    </source>
</evidence>
<feature type="transmembrane region" description="Helical" evidence="6">
    <location>
        <begin position="276"/>
        <end position="299"/>
    </location>
</feature>
<evidence type="ECO:0000256" key="3">
    <source>
        <dbReference type="ARBA" id="ARBA00023082"/>
    </source>
</evidence>
<dbReference type="InterPro" id="IPR014284">
    <property type="entry name" value="RNA_pol_sigma-70_dom"/>
</dbReference>
<evidence type="ECO:0000256" key="6">
    <source>
        <dbReference type="SAM" id="Phobius"/>
    </source>
</evidence>
<keyword evidence="6" id="KW-1133">Transmembrane helix</keyword>
<gene>
    <name evidence="9" type="ORF">G7068_08625</name>
</gene>
<feature type="domain" description="RNA polymerase sigma-70 region 2" evidence="7">
    <location>
        <begin position="33"/>
        <end position="93"/>
    </location>
</feature>
<keyword evidence="3" id="KW-0731">Sigma factor</keyword>
<keyword evidence="4" id="KW-0238">DNA-binding</keyword>
<evidence type="ECO:0000313" key="10">
    <source>
        <dbReference type="Proteomes" id="UP000502677"/>
    </source>
</evidence>
<dbReference type="KEGG" id="lvi:G7068_08625"/>
<reference evidence="9 10" key="1">
    <citation type="submission" date="2020-03" db="EMBL/GenBank/DDBJ databases">
        <title>Leucobacter sp. nov., isolated from beetles.</title>
        <authorList>
            <person name="Hyun D.-W."/>
            <person name="Bae J.-W."/>
        </authorList>
    </citation>
    <scope>NUCLEOTIDE SEQUENCE [LARGE SCALE GENOMIC DNA]</scope>
    <source>
        <strain evidence="9 10">HDW9C</strain>
    </source>
</reference>
<dbReference type="Gene3D" id="1.10.1740.10">
    <property type="match status" value="1"/>
</dbReference>
<dbReference type="RefSeq" id="WP_166291157.1">
    <property type="nucleotide sequence ID" value="NZ_CP049863.1"/>
</dbReference>
<keyword evidence="6" id="KW-0812">Transmembrane</keyword>
<evidence type="ECO:0000256" key="1">
    <source>
        <dbReference type="ARBA" id="ARBA00010641"/>
    </source>
</evidence>
<dbReference type="Pfam" id="PF04542">
    <property type="entry name" value="Sigma70_r2"/>
    <property type="match status" value="1"/>
</dbReference>
<dbReference type="GO" id="GO:0003677">
    <property type="term" value="F:DNA binding"/>
    <property type="evidence" value="ECO:0007669"/>
    <property type="project" value="UniProtKB-KW"/>
</dbReference>
<keyword evidence="10" id="KW-1185">Reference proteome</keyword>
<evidence type="ECO:0000313" key="9">
    <source>
        <dbReference type="EMBL" id="QIK63255.1"/>
    </source>
</evidence>
<keyword evidence="6" id="KW-0472">Membrane</keyword>
<evidence type="ECO:0000256" key="4">
    <source>
        <dbReference type="ARBA" id="ARBA00023125"/>
    </source>
</evidence>
<evidence type="ECO:0000256" key="5">
    <source>
        <dbReference type="ARBA" id="ARBA00023163"/>
    </source>
</evidence>
<accession>A0A6G7XFB8</accession>
<dbReference type="SUPFAM" id="SSF88659">
    <property type="entry name" value="Sigma3 and sigma4 domains of RNA polymerase sigma factors"/>
    <property type="match status" value="1"/>
</dbReference>
<dbReference type="AlphaFoldDB" id="A0A6G7XFB8"/>
<dbReference type="Pfam" id="PF04545">
    <property type="entry name" value="Sigma70_r4"/>
    <property type="match status" value="1"/>
</dbReference>
<dbReference type="InterPro" id="IPR013325">
    <property type="entry name" value="RNA_pol_sigma_r2"/>
</dbReference>
<evidence type="ECO:0000256" key="2">
    <source>
        <dbReference type="ARBA" id="ARBA00023015"/>
    </source>
</evidence>
<keyword evidence="2" id="KW-0805">Transcription regulation</keyword>
<proteinExistence type="inferred from homology"/>
<feature type="transmembrane region" description="Helical" evidence="6">
    <location>
        <begin position="245"/>
        <end position="264"/>
    </location>
</feature>
<dbReference type="SUPFAM" id="SSF88946">
    <property type="entry name" value="Sigma2 domain of RNA polymerase sigma factors"/>
    <property type="match status" value="1"/>
</dbReference>
<dbReference type="GO" id="GO:0016987">
    <property type="term" value="F:sigma factor activity"/>
    <property type="evidence" value="ECO:0007669"/>
    <property type="project" value="UniProtKB-KW"/>
</dbReference>
<dbReference type="InterPro" id="IPR036388">
    <property type="entry name" value="WH-like_DNA-bd_sf"/>
</dbReference>
<dbReference type="Proteomes" id="UP000502677">
    <property type="component" value="Chromosome"/>
</dbReference>
<dbReference type="InterPro" id="IPR007630">
    <property type="entry name" value="RNA_pol_sigma70_r4"/>
</dbReference>
<organism evidence="9 10">
    <name type="scientific">Leucobacter viscericola</name>
    <dbReference type="NCBI Taxonomy" id="2714935"/>
    <lineage>
        <taxon>Bacteria</taxon>
        <taxon>Bacillati</taxon>
        <taxon>Actinomycetota</taxon>
        <taxon>Actinomycetes</taxon>
        <taxon>Micrococcales</taxon>
        <taxon>Microbacteriaceae</taxon>
        <taxon>Leucobacter</taxon>
    </lineage>
</organism>
<dbReference type="Gene3D" id="1.10.10.10">
    <property type="entry name" value="Winged helix-like DNA-binding domain superfamily/Winged helix DNA-binding domain"/>
    <property type="match status" value="1"/>
</dbReference>
<feature type="domain" description="RNA polymerase sigma-70 region 4" evidence="8">
    <location>
        <begin position="132"/>
        <end position="181"/>
    </location>
</feature>
<dbReference type="PANTHER" id="PTHR43133:SF8">
    <property type="entry name" value="RNA POLYMERASE SIGMA FACTOR HI_1459-RELATED"/>
    <property type="match status" value="1"/>
</dbReference>
<dbReference type="EMBL" id="CP049863">
    <property type="protein sequence ID" value="QIK63255.1"/>
    <property type="molecule type" value="Genomic_DNA"/>
</dbReference>
<sequence>MTSDNQGYSEEFLDDQELLERHRSGDSAAFGLLFNKHRDRAYHYAFKYVNSEDRADDLVLEAFTRILETIRRGKGPTVSMGHYLASTIRNIAITNGANDRAETPSDPHELAERYEREQFEDSGSTAGWLAEAFNTLSARSQRVLWFRAIENLPSQQVAKEIGVSTSSASRIYQEAASELREHFVDVSVNASPDPACREFAPLLREMAEQKRRVRGKDLNQKLQDHLNSCPYCSIVATRLGASDRVLLSLIFLAGLGALAADALRSTPASAATMLPVALKVALVAVPIISVAVIVGALFMPASSGDASVILGESGSESSNTLLRVGDCELAREPLDERTEAWRLSTEAKDCDVHIDYLGDEDRGRSTNATFMDTAQDSELRTREVNRPGQYAVTLTDGSKTVKATITVRARD</sequence>
<dbReference type="InterPro" id="IPR039425">
    <property type="entry name" value="RNA_pol_sigma-70-like"/>
</dbReference>
<comment type="similarity">
    <text evidence="1">Belongs to the sigma-70 factor family. ECF subfamily.</text>
</comment>
<dbReference type="NCBIfam" id="TIGR02937">
    <property type="entry name" value="sigma70-ECF"/>
    <property type="match status" value="1"/>
</dbReference>
<dbReference type="InterPro" id="IPR013324">
    <property type="entry name" value="RNA_pol_sigma_r3/r4-like"/>
</dbReference>
<evidence type="ECO:0000259" key="7">
    <source>
        <dbReference type="Pfam" id="PF04542"/>
    </source>
</evidence>